<evidence type="ECO:0000313" key="3">
    <source>
        <dbReference type="Proteomes" id="UP000754883"/>
    </source>
</evidence>
<keyword evidence="3" id="KW-1185">Reference proteome</keyword>
<feature type="compositionally biased region" description="Basic and acidic residues" evidence="1">
    <location>
        <begin position="90"/>
        <end position="105"/>
    </location>
</feature>
<dbReference type="OrthoDB" id="5125480at2759"/>
<sequence length="372" mass="41852">MSQRFLHPAAAIALATDQPLFQAPGDFPSKREIGSFFLNQISPVVFNSASVQEIVANAPHYSTCHCYSGVLVSSVTGHRVRIQFRGSKPKVQDVKGPRAARHDKPPPQVPHSGPCKHVRMYQSTCVVGTPWTVFRIGPPISGWELERLPSTLQPAMPNQPQNKATAIRDLAHFFTNQIKRKEDLYLKMASGICDFRVLSSEAQKSLYQHFHPASKTLSLLRWCVDKVRFNLEELQELPYVLFHVKAPPSEYVQEPRTGLVSGVLRWDDVHFEPIGFSLLFVDFLLRNPADFAQRSSEALLGLPDYSFYGALLANLREAGFPYVTPQLLQAARAAGMVDFAFRHCMGPDTMWAKNLLLSHMISLAHVEEYMHE</sequence>
<dbReference type="EMBL" id="CABFNO020001404">
    <property type="protein sequence ID" value="CAG9986435.1"/>
    <property type="molecule type" value="Genomic_DNA"/>
</dbReference>
<evidence type="ECO:0000256" key="1">
    <source>
        <dbReference type="SAM" id="MobiDB-lite"/>
    </source>
</evidence>
<protein>
    <submittedName>
        <fullName evidence="2">Uncharacterized protein</fullName>
    </submittedName>
</protein>
<feature type="region of interest" description="Disordered" evidence="1">
    <location>
        <begin position="86"/>
        <end position="114"/>
    </location>
</feature>
<reference evidence="2" key="1">
    <citation type="submission" date="2021-10" db="EMBL/GenBank/DDBJ databases">
        <authorList>
            <person name="Piombo E."/>
        </authorList>
    </citation>
    <scope>NUCLEOTIDE SEQUENCE</scope>
</reference>
<proteinExistence type="predicted"/>
<dbReference type="AlphaFoldDB" id="A0A9N9UEV6"/>
<dbReference type="Proteomes" id="UP000754883">
    <property type="component" value="Unassembled WGS sequence"/>
</dbReference>
<evidence type="ECO:0000313" key="2">
    <source>
        <dbReference type="EMBL" id="CAG9986435.1"/>
    </source>
</evidence>
<accession>A0A9N9UEV6</accession>
<organism evidence="2 3">
    <name type="scientific">Clonostachys byssicola</name>
    <dbReference type="NCBI Taxonomy" id="160290"/>
    <lineage>
        <taxon>Eukaryota</taxon>
        <taxon>Fungi</taxon>
        <taxon>Dikarya</taxon>
        <taxon>Ascomycota</taxon>
        <taxon>Pezizomycotina</taxon>
        <taxon>Sordariomycetes</taxon>
        <taxon>Hypocreomycetidae</taxon>
        <taxon>Hypocreales</taxon>
        <taxon>Bionectriaceae</taxon>
        <taxon>Clonostachys</taxon>
    </lineage>
</organism>
<comment type="caution">
    <text evidence="2">The sequence shown here is derived from an EMBL/GenBank/DDBJ whole genome shotgun (WGS) entry which is preliminary data.</text>
</comment>
<gene>
    <name evidence="2" type="ORF">CBYS24578_00012712</name>
</gene>
<name>A0A9N9UEV6_9HYPO</name>